<dbReference type="EMBL" id="JQEC01000004">
    <property type="protein sequence ID" value="KGJ96880.1"/>
    <property type="molecule type" value="Genomic_DNA"/>
</dbReference>
<dbReference type="AlphaFoldDB" id="A0A099L357"/>
<gene>
    <name evidence="1" type="ORF">GAB14E_1348</name>
</gene>
<dbReference type="NCBIfam" id="NF038116">
    <property type="entry name" value="Sden1266_dom"/>
    <property type="match status" value="1"/>
</dbReference>
<dbReference type="RefSeq" id="WP_231561967.1">
    <property type="nucleotide sequence ID" value="NZ_JQEC01000004.1"/>
</dbReference>
<evidence type="ECO:0000313" key="2">
    <source>
        <dbReference type="Proteomes" id="UP000029868"/>
    </source>
</evidence>
<sequence length="338" mass="38233">MMNQFIKYLSRESFFKNAEELSPIILTSMQLVLMLALTLITVPSFAEQADIAKGDEKYSVTTDVIKSFSSGQSANAISKSSAEIILQQIKQRIKVGDSDQEQNKALAITRSAVNNQKRQKYRKLAAVNLAKYITTTPSSNNTSKSFTDGNFVIYEAYSQLIEDYDSDGYYQTFSVTFDADLITYNPHDEAVIYAELYLSENGGPWQHYYTTDNFVIHGESSDDEFEVYSTLSQGFNPNHYDVLIDIYEDGYANIVASYSSDDSNSLYALPLESSDYDVEYVEYYEEAYIHGGSYSLYGLLMMILTILVKYPNRNSYNFFKRGQITAISCCNGKAKLQS</sequence>
<accession>A0A099L357</accession>
<comment type="caution">
    <text evidence="1">The sequence shown here is derived from an EMBL/GenBank/DDBJ whole genome shotgun (WGS) entry which is preliminary data.</text>
</comment>
<protein>
    <submittedName>
        <fullName evidence="1">Uncharacterized protein</fullName>
    </submittedName>
</protein>
<evidence type="ECO:0000313" key="1">
    <source>
        <dbReference type="EMBL" id="KGJ96880.1"/>
    </source>
</evidence>
<dbReference type="PATRIC" id="fig|28229.3.peg.507"/>
<proteinExistence type="predicted"/>
<organism evidence="1 2">
    <name type="scientific">Colwellia psychrerythraea</name>
    <name type="common">Vibrio psychroerythus</name>
    <dbReference type="NCBI Taxonomy" id="28229"/>
    <lineage>
        <taxon>Bacteria</taxon>
        <taxon>Pseudomonadati</taxon>
        <taxon>Pseudomonadota</taxon>
        <taxon>Gammaproteobacteria</taxon>
        <taxon>Alteromonadales</taxon>
        <taxon>Colwelliaceae</taxon>
        <taxon>Colwellia</taxon>
    </lineage>
</organism>
<reference evidence="1 2" key="1">
    <citation type="submission" date="2014-08" db="EMBL/GenBank/DDBJ databases">
        <title>Genomic and Phenotypic Diversity of Colwellia psychrerythraea strains from Disparate Marine Basins.</title>
        <authorList>
            <person name="Techtmann S.M."/>
            <person name="Stelling S.C."/>
            <person name="Utturkar S.M."/>
            <person name="Alshibli N."/>
            <person name="Harris A."/>
            <person name="Brown S.D."/>
            <person name="Hazen T.C."/>
        </authorList>
    </citation>
    <scope>NUCLEOTIDE SEQUENCE [LARGE SCALE GENOMIC DNA]</scope>
    <source>
        <strain evidence="1 2">GAB14E</strain>
    </source>
</reference>
<dbReference type="Proteomes" id="UP000029868">
    <property type="component" value="Unassembled WGS sequence"/>
</dbReference>
<name>A0A099L357_COLPS</name>